<reference evidence="4 5" key="1">
    <citation type="submission" date="2019-03" db="EMBL/GenBank/DDBJ databases">
        <authorList>
            <person name="Molinero N."/>
            <person name="Sanchez B."/>
            <person name="Walker A."/>
            <person name="Duncan S."/>
            <person name="Delgado S."/>
            <person name="Margolles A."/>
        </authorList>
    </citation>
    <scope>NUCLEOTIDE SEQUENCE [LARGE SCALE GENOMIC DNA]</scope>
    <source>
        <strain evidence="4 5">IPLA60002</strain>
    </source>
</reference>
<comment type="caution">
    <text evidence="4">The sequence shown here is derived from an EMBL/GenBank/DDBJ whole genome shotgun (WGS) entry which is preliminary data.</text>
</comment>
<dbReference type="Proteomes" id="UP001056693">
    <property type="component" value="Unassembled WGS sequence"/>
</dbReference>
<name>A0ABT0NK83_9FIRM</name>
<keyword evidence="2" id="KW-0732">Signal</keyword>
<feature type="compositionally biased region" description="Low complexity" evidence="1">
    <location>
        <begin position="976"/>
        <end position="1019"/>
    </location>
</feature>
<protein>
    <submittedName>
        <fullName evidence="4">Starch-binding protein</fullName>
    </submittedName>
</protein>
<dbReference type="InterPro" id="IPR006047">
    <property type="entry name" value="GH13_cat_dom"/>
</dbReference>
<dbReference type="PANTHER" id="PTHR10357">
    <property type="entry name" value="ALPHA-AMYLASE FAMILY MEMBER"/>
    <property type="match status" value="1"/>
</dbReference>
<organism evidence="4 5">
    <name type="scientific">Ruminococcus bromii</name>
    <dbReference type="NCBI Taxonomy" id="40518"/>
    <lineage>
        <taxon>Bacteria</taxon>
        <taxon>Bacillati</taxon>
        <taxon>Bacillota</taxon>
        <taxon>Clostridia</taxon>
        <taxon>Eubacteriales</taxon>
        <taxon>Oscillospiraceae</taxon>
        <taxon>Ruminococcus</taxon>
    </lineage>
</organism>
<evidence type="ECO:0000313" key="4">
    <source>
        <dbReference type="EMBL" id="MCL3788686.1"/>
    </source>
</evidence>
<dbReference type="PANTHER" id="PTHR10357:SF209">
    <property type="entry name" value="PERIPLASMIC ALPHA-AMYLASE"/>
    <property type="match status" value="1"/>
</dbReference>
<feature type="signal peptide" evidence="2">
    <location>
        <begin position="1"/>
        <end position="45"/>
    </location>
</feature>
<feature type="domain" description="Glycosyl hydrolase family 13 catalytic" evidence="3">
    <location>
        <begin position="74"/>
        <end position="538"/>
    </location>
</feature>
<dbReference type="Pfam" id="PF00128">
    <property type="entry name" value="Alpha-amylase"/>
    <property type="match status" value="1"/>
</dbReference>
<dbReference type="Gene3D" id="1.20.1270.90">
    <property type="entry name" value="AF1782-like"/>
    <property type="match status" value="1"/>
</dbReference>
<dbReference type="EMBL" id="SNUZ01000033">
    <property type="protein sequence ID" value="MCL3788686.1"/>
    <property type="molecule type" value="Genomic_DNA"/>
</dbReference>
<dbReference type="Pfam" id="PF16738">
    <property type="entry name" value="CBM26"/>
    <property type="match status" value="1"/>
</dbReference>
<keyword evidence="5" id="KW-1185">Reference proteome</keyword>
<proteinExistence type="predicted"/>
<evidence type="ECO:0000256" key="2">
    <source>
        <dbReference type="SAM" id="SignalP"/>
    </source>
</evidence>
<dbReference type="InterPro" id="IPR031965">
    <property type="entry name" value="CBM26"/>
</dbReference>
<evidence type="ECO:0000259" key="3">
    <source>
        <dbReference type="SMART" id="SM00642"/>
    </source>
</evidence>
<feature type="region of interest" description="Disordered" evidence="1">
    <location>
        <begin position="976"/>
        <end position="1027"/>
    </location>
</feature>
<feature type="non-terminal residue" evidence="4">
    <location>
        <position position="1043"/>
    </location>
</feature>
<dbReference type="InterPro" id="IPR013783">
    <property type="entry name" value="Ig-like_fold"/>
</dbReference>
<evidence type="ECO:0000313" key="5">
    <source>
        <dbReference type="Proteomes" id="UP001056693"/>
    </source>
</evidence>
<gene>
    <name evidence="4" type="ORF">E2N93_12030</name>
</gene>
<sequence length="1043" mass="111973">MPLEVLKGVIKPMNKHGMLKATSVAIALCTVMSSTTFAFSTVASAATVDTTEKVSASTTKSKDNFSWDNASVYFLLTDRFRNGNTSNDHSYNRGLDQSGKVLSNIDDRATFHGGDFAGVTQSIEDGYFNNLGVNAIWISAPYEQTHGYVVGSDGNPSYAHYSYHGYYVLDYTQTDANFGTAEEFETLVDTAHEHGIRVIMDIVMNHSGYNSLYDMAEYGYGTVAPGWEDAYYPHQNINNKTYHSFIDYDTNAEDWANWWGPDWIRCGVAGYTEGGGSDLTMSLAGLPDFKTEQASTVGLPKILQKKWSGEGRLDSETAKINNFFTKTGRSATVSNYLAGWLSEWVREYGVDGFRCDTAKHVEFASWKNLKNACVDALKEWRANNPDKPGADWDEDFWMTGECWDHGVNKDGYYTQGGFDSMINFSTQGGGLLSAGRVKGTYDGFAKAINNDDSFNVLSYVSSHDSVLARGDLIGTGSGLLLCPGGIQIFYGDETNRPMVAGVPNDGNGGAGHSLRSDMNWDSMDTNVLEHWQKVGVFRNNHISVGAGSNTSLTSTSGYAFARDYDKNGITDKVIGCIYANANTDVTINVGDTWSDGQYLVNAYDQSSAVVSNGKVTFNSGKNGTILVEEPDGRPLMSVKGDAEFTGTQTVTVSLDKCEQAKCSIDGGNKFIVKDGDTITIGNTAYDGDTITITLEAENEIGSSESKATFKKKVQGGSTAPVKTTSRLVVKTADGSAPYVYAWTGASNTLLGAWPGTQLTSKDDNGDYYVDLNTTEAYNVVLNNGGKVQSADIAGITGDAIITVKNTSFSSYDLKIVETPASPLEQLKKEGREVKAMTSSDYTASSWTTVESVMKSVDALVAQGSDADDDQVTAMITTLQNAKAKLQLNVPALGYAVKGKNTVSGVAAPASKVTVTVNGTAYTTQADDVTGVFTVTTATLNASSKLTFKAERNSVSSAVGAYNMSSGDITSLIVPTTASQATQPTTARPTQPTTVRPTQPTTVRPTQPTTVAPTTQSPTQGTNLNISSKSNYFSNANVTFKKGD</sequence>
<evidence type="ECO:0000256" key="1">
    <source>
        <dbReference type="SAM" id="MobiDB-lite"/>
    </source>
</evidence>
<dbReference type="SMART" id="SM00642">
    <property type="entry name" value="Aamy"/>
    <property type="match status" value="1"/>
</dbReference>
<dbReference type="Gene3D" id="3.20.20.80">
    <property type="entry name" value="Glycosidases"/>
    <property type="match status" value="2"/>
</dbReference>
<dbReference type="InterPro" id="IPR017853">
    <property type="entry name" value="GH"/>
</dbReference>
<dbReference type="Gene3D" id="2.60.40.10">
    <property type="entry name" value="Immunoglobulins"/>
    <property type="match status" value="1"/>
</dbReference>
<dbReference type="SUPFAM" id="SSF51445">
    <property type="entry name" value="(Trans)glycosidases"/>
    <property type="match status" value="1"/>
</dbReference>
<feature type="chain" id="PRO_5046741368" evidence="2">
    <location>
        <begin position="46"/>
        <end position="1043"/>
    </location>
</feature>
<accession>A0ABT0NK83</accession>